<evidence type="ECO:0000313" key="2">
    <source>
        <dbReference type="Proteomes" id="UP001054837"/>
    </source>
</evidence>
<accession>A0AAV4SW09</accession>
<dbReference type="Proteomes" id="UP001054837">
    <property type="component" value="Unassembled WGS sequence"/>
</dbReference>
<gene>
    <name evidence="1" type="ORF">CDAR_27781</name>
</gene>
<evidence type="ECO:0000313" key="1">
    <source>
        <dbReference type="EMBL" id="GIY35763.1"/>
    </source>
</evidence>
<dbReference type="AlphaFoldDB" id="A0AAV4SW09"/>
<proteinExistence type="predicted"/>
<dbReference type="EMBL" id="BPLQ01008198">
    <property type="protein sequence ID" value="GIY35763.1"/>
    <property type="molecule type" value="Genomic_DNA"/>
</dbReference>
<protein>
    <submittedName>
        <fullName evidence="1">Uncharacterized protein</fullName>
    </submittedName>
</protein>
<name>A0AAV4SW09_9ARAC</name>
<reference evidence="1 2" key="1">
    <citation type="submission" date="2021-06" db="EMBL/GenBank/DDBJ databases">
        <title>Caerostris darwini draft genome.</title>
        <authorList>
            <person name="Kono N."/>
            <person name="Arakawa K."/>
        </authorList>
    </citation>
    <scope>NUCLEOTIDE SEQUENCE [LARGE SCALE GENOMIC DNA]</scope>
</reference>
<sequence>MPSLEEVSLFTTTIVHTEPYPAHGFESSVLTRCAMQPTVETSYTVFGSCVSTFGDVQDCKQRASAPTHHGFIFNLTLSSASAGHGGGCAKKLQSHSLQLQNGWRFCDGGEWYCLYRPIQAKLSVVSCLVDFLEISMIRYLEKRFCDILVEEYVLFLPNDKYNFKCWLCGGIDMEISIACADTSIILVQSIIG</sequence>
<comment type="caution">
    <text evidence="1">The sequence shown here is derived from an EMBL/GenBank/DDBJ whole genome shotgun (WGS) entry which is preliminary data.</text>
</comment>
<keyword evidence="2" id="KW-1185">Reference proteome</keyword>
<organism evidence="1 2">
    <name type="scientific">Caerostris darwini</name>
    <dbReference type="NCBI Taxonomy" id="1538125"/>
    <lineage>
        <taxon>Eukaryota</taxon>
        <taxon>Metazoa</taxon>
        <taxon>Ecdysozoa</taxon>
        <taxon>Arthropoda</taxon>
        <taxon>Chelicerata</taxon>
        <taxon>Arachnida</taxon>
        <taxon>Araneae</taxon>
        <taxon>Araneomorphae</taxon>
        <taxon>Entelegynae</taxon>
        <taxon>Araneoidea</taxon>
        <taxon>Araneidae</taxon>
        <taxon>Caerostris</taxon>
    </lineage>
</organism>